<dbReference type="OrthoDB" id="9771846at2"/>
<dbReference type="PANTHER" id="PTHR43179:SF12">
    <property type="entry name" value="GALACTOFURANOSYLTRANSFERASE GLFT2"/>
    <property type="match status" value="1"/>
</dbReference>
<name>D7BLQ7_ARCHD</name>
<dbReference type="Gene3D" id="3.90.550.10">
    <property type="entry name" value="Spore Coat Polysaccharide Biosynthesis Protein SpsA, Chain A"/>
    <property type="match status" value="1"/>
</dbReference>
<keyword evidence="3" id="KW-0328">Glycosyltransferase</keyword>
<evidence type="ECO:0000313" key="6">
    <source>
        <dbReference type="EMBL" id="ADH91856.1"/>
    </source>
</evidence>
<dbReference type="InterPro" id="IPR029044">
    <property type="entry name" value="Nucleotide-diphossugar_trans"/>
</dbReference>
<proteinExistence type="inferred from homology"/>
<dbReference type="HOGENOM" id="CLU_023845_9_1_11"/>
<dbReference type="SUPFAM" id="SSF53448">
    <property type="entry name" value="Nucleotide-diphospho-sugar transferases"/>
    <property type="match status" value="1"/>
</dbReference>
<dbReference type="STRING" id="644284.Arch_0092"/>
<dbReference type="eggNOG" id="COG1216">
    <property type="taxonomic scope" value="Bacteria"/>
</dbReference>
<comment type="pathway">
    <text evidence="1">Cell wall biogenesis; cell wall polysaccharide biosynthesis.</text>
</comment>
<comment type="similarity">
    <text evidence="2">Belongs to the glycosyltransferase 2 family.</text>
</comment>
<organism evidence="6 7">
    <name type="scientific">Arcanobacterium haemolyticum (strain ATCC 9345 / DSM 20595 / CCM 5947 / CCUG 17215 / LMG 16163 / NBRC 15585 / NCTC 8452 / 11018)</name>
    <dbReference type="NCBI Taxonomy" id="644284"/>
    <lineage>
        <taxon>Bacteria</taxon>
        <taxon>Bacillati</taxon>
        <taxon>Actinomycetota</taxon>
        <taxon>Actinomycetes</taxon>
        <taxon>Actinomycetales</taxon>
        <taxon>Actinomycetaceae</taxon>
        <taxon>Arcanobacterium</taxon>
    </lineage>
</organism>
<evidence type="ECO:0000259" key="5">
    <source>
        <dbReference type="Pfam" id="PF00535"/>
    </source>
</evidence>
<feature type="domain" description="Glycosyltransferase 2-like" evidence="5">
    <location>
        <begin position="31"/>
        <end position="164"/>
    </location>
</feature>
<keyword evidence="7" id="KW-1185">Reference proteome</keyword>
<protein>
    <submittedName>
        <fullName evidence="6">Rhamnosyltransferase</fullName>
    </submittedName>
</protein>
<dbReference type="InterPro" id="IPR006446">
    <property type="entry name" value="RhaTrfase"/>
</dbReference>
<dbReference type="Pfam" id="PF00535">
    <property type="entry name" value="Glycos_transf_2"/>
    <property type="match status" value="1"/>
</dbReference>
<evidence type="ECO:0000256" key="2">
    <source>
        <dbReference type="ARBA" id="ARBA00006739"/>
    </source>
</evidence>
<dbReference type="NCBIfam" id="TIGR01556">
    <property type="entry name" value="rhamnosyltran"/>
    <property type="match status" value="1"/>
</dbReference>
<dbReference type="GO" id="GO:0016757">
    <property type="term" value="F:glycosyltransferase activity"/>
    <property type="evidence" value="ECO:0007669"/>
    <property type="project" value="UniProtKB-KW"/>
</dbReference>
<dbReference type="AlphaFoldDB" id="D7BLQ7"/>
<dbReference type="RefSeq" id="WP_013169354.1">
    <property type="nucleotide sequence ID" value="NC_014218.1"/>
</dbReference>
<reference evidence="6 7" key="1">
    <citation type="journal article" date="2010" name="Stand. Genomic Sci.">
        <title>Complete genome sequence of Arcanobacterium haemolyticum type strain (11018).</title>
        <authorList>
            <person name="Yasawong M."/>
            <person name="Teshima H."/>
            <person name="Lapidus A."/>
            <person name="Nolan M."/>
            <person name="Lucas S."/>
            <person name="Glavina Del Rio T."/>
            <person name="Tice H."/>
            <person name="Cheng J."/>
            <person name="Bruce D."/>
            <person name="Detter C."/>
            <person name="Tapia R."/>
            <person name="Han C."/>
            <person name="Goodwin L."/>
            <person name="Pitluck S."/>
            <person name="Liolios K."/>
            <person name="Ivanova N."/>
            <person name="Mavromatis K."/>
            <person name="Mikhailova N."/>
            <person name="Pati A."/>
            <person name="Chen A."/>
            <person name="Palaniappan K."/>
            <person name="Land M."/>
            <person name="Hauser L."/>
            <person name="Chang Y."/>
            <person name="Jeffries C."/>
            <person name="Rohde M."/>
            <person name="Sikorski J."/>
            <person name="Pukall R."/>
            <person name="Goker M."/>
            <person name="Woyke T."/>
            <person name="Bristow J."/>
            <person name="Eisen J."/>
            <person name="Markowitz V."/>
            <person name="Hugenholtz P."/>
            <person name="Kyrpides N."/>
            <person name="Klenk H."/>
        </authorList>
    </citation>
    <scope>NUCLEOTIDE SEQUENCE [LARGE SCALE GENOMIC DNA]</scope>
    <source>
        <strain evidence="7">ATCC 9345 / DSM 20595 / CCUG 17215 / LMG 16163 / NBRC 15585 / NCTC 8452 / 11018</strain>
    </source>
</reference>
<evidence type="ECO:0000256" key="1">
    <source>
        <dbReference type="ARBA" id="ARBA00004776"/>
    </source>
</evidence>
<dbReference type="EMBL" id="CP002045">
    <property type="protein sequence ID" value="ADH91856.1"/>
    <property type="molecule type" value="Genomic_DNA"/>
</dbReference>
<keyword evidence="4" id="KW-0808">Transferase</keyword>
<dbReference type="CAZy" id="GT2">
    <property type="family name" value="Glycosyltransferase Family 2"/>
</dbReference>
<evidence type="ECO:0000256" key="4">
    <source>
        <dbReference type="ARBA" id="ARBA00022679"/>
    </source>
</evidence>
<evidence type="ECO:0000256" key="3">
    <source>
        <dbReference type="ARBA" id="ARBA00022676"/>
    </source>
</evidence>
<sequence length="288" mass="31811">MCERIAAVIVTYHPGDVYPLLARFADQCSAVYVVDNSPTLDTELGEACQRTGAILLPLGRNVGIAAAQNIGITRALDDGADAVILSDQDSIPGPRMVADLAVHLGPGVGAVGPVPFDGDEPLVYTDHTWGPKRPNNFEIGTDPIEASFLLASGCLIPAHVLREVGLMPAEYFIDHVDLAWSMRARACGYRLLAIPTARLVHSLGDRGIKVKGRKRTIHVHSPIRNYYLTRNTIELMRNPDLPATWRFRYGYWITRFAVFTVLTSKDRTERAKLISRGFYDGVRRKMGK</sequence>
<dbReference type="Proteomes" id="UP000000376">
    <property type="component" value="Chromosome"/>
</dbReference>
<gene>
    <name evidence="6" type="ordered locus">Arch_0092</name>
</gene>
<dbReference type="CDD" id="cd02526">
    <property type="entry name" value="GT2_RfbF_like"/>
    <property type="match status" value="1"/>
</dbReference>
<dbReference type="PANTHER" id="PTHR43179">
    <property type="entry name" value="RHAMNOSYLTRANSFERASE WBBL"/>
    <property type="match status" value="1"/>
</dbReference>
<evidence type="ECO:0000313" key="7">
    <source>
        <dbReference type="Proteomes" id="UP000000376"/>
    </source>
</evidence>
<dbReference type="KEGG" id="ahe:Arch_0092"/>
<accession>D7BLQ7</accession>
<dbReference type="InterPro" id="IPR001173">
    <property type="entry name" value="Glyco_trans_2-like"/>
</dbReference>